<sequence>MTQPAEAPRRKRKSRFSDAPATPAAPRATSSDAETGSNVAVDPSSLARAAAAKIARAIPGSTASVPMSATMLRTTTAPSDPDELRRFEQEKRRRTDQIYKSVQSQMSHIKALLRKPGASTAGAVAAAPGDVQRGAASGGVFMPAPLLLDEHGREVDAAGNVVADKPTVASVAMLKANQKGAKRTDGAKTKNQNPYLSHRTVDDKDKMETVDPRLKTTKRETRARKTFHFVTEGTFVRQAEQVRARDARKMMAGFTSGRNPRGYQKESIVPIDDEGGDEVKGDADTTSRVEIDSVDVPPQPESSTPDVEWWDVEYLPKDKRVLVDKFGFITAHVRKENPDVTVSYSDMKLKYCGTAHVIEHPVRLNLIMKRDDAPVAVPLMLTAAERKKIRRQNRADREKDKQDKRALGLLPPPEPKVKLSNMMRVLSEQAVADPSAIERKVREQIAQREKNHEMRNLARKLTPEERREKKLRKIKDDAAGDIHVALFKVPDLSNPQHRFKVDVNAQQYHLTGGVLLCKDSNINMVVVEGGKKAIKQYTKLMMRRIDWNGAREARQESDNEDEDEADRGNGCLLVWQGVVARKAFNNFRFQECRTSATARKVMEAKNVVHYWDLVEKSAETTAIVL</sequence>
<organism evidence="8 9">
    <name type="scientific">Hyaloperonospora brassicae</name>
    <name type="common">Brassica downy mildew</name>
    <name type="synonym">Peronospora brassicae</name>
    <dbReference type="NCBI Taxonomy" id="162125"/>
    <lineage>
        <taxon>Eukaryota</taxon>
        <taxon>Sar</taxon>
        <taxon>Stramenopiles</taxon>
        <taxon>Oomycota</taxon>
        <taxon>Peronosporomycetes</taxon>
        <taxon>Peronosporales</taxon>
        <taxon>Peronosporaceae</taxon>
        <taxon>Hyaloperonospora</taxon>
    </lineage>
</organism>
<feature type="domain" description="Small nuclear ribonucleoprotein Prp3 C-terminal" evidence="6">
    <location>
        <begin position="485"/>
        <end position="614"/>
    </location>
</feature>
<keyword evidence="2" id="KW-0507">mRNA processing</keyword>
<feature type="region of interest" description="Disordered" evidence="5">
    <location>
        <begin position="253"/>
        <end position="285"/>
    </location>
</feature>
<comment type="caution">
    <text evidence="8">The sequence shown here is derived from an EMBL/GenBank/DDBJ whole genome shotgun (WGS) entry which is preliminary data.</text>
</comment>
<dbReference type="EMBL" id="CANTFL010000144">
    <property type="protein sequence ID" value="CAI5715592.1"/>
    <property type="molecule type" value="Genomic_DNA"/>
</dbReference>
<feature type="domain" description="Pre-mRNA-splicing factor 3" evidence="7">
    <location>
        <begin position="210"/>
        <end position="462"/>
    </location>
</feature>
<name>A0AAV0T677_HYABA</name>
<keyword evidence="4" id="KW-0539">Nucleus</keyword>
<evidence type="ECO:0000256" key="3">
    <source>
        <dbReference type="ARBA" id="ARBA00023187"/>
    </source>
</evidence>
<protein>
    <submittedName>
        <fullName evidence="8">Uncharacterized protein</fullName>
    </submittedName>
</protein>
<evidence type="ECO:0000313" key="8">
    <source>
        <dbReference type="EMBL" id="CAI5715592.1"/>
    </source>
</evidence>
<dbReference type="AlphaFoldDB" id="A0AAV0T677"/>
<dbReference type="Pfam" id="PF06544">
    <property type="entry name" value="Prp3_C"/>
    <property type="match status" value="1"/>
</dbReference>
<keyword evidence="3" id="KW-0508">mRNA splicing</keyword>
<evidence type="ECO:0000259" key="7">
    <source>
        <dbReference type="Pfam" id="PF08572"/>
    </source>
</evidence>
<feature type="region of interest" description="Disordered" evidence="5">
    <location>
        <begin position="1"/>
        <end position="40"/>
    </location>
</feature>
<evidence type="ECO:0000256" key="1">
    <source>
        <dbReference type="ARBA" id="ARBA00004123"/>
    </source>
</evidence>
<accession>A0AAV0T677</accession>
<comment type="subcellular location">
    <subcellularLocation>
        <location evidence="1">Nucleus</location>
    </subcellularLocation>
</comment>
<dbReference type="InterPro" id="IPR027104">
    <property type="entry name" value="Prp3"/>
</dbReference>
<keyword evidence="9" id="KW-1185">Reference proteome</keyword>
<proteinExistence type="predicted"/>
<dbReference type="Proteomes" id="UP001162031">
    <property type="component" value="Unassembled WGS sequence"/>
</dbReference>
<dbReference type="GO" id="GO:0046540">
    <property type="term" value="C:U4/U6 x U5 tri-snRNP complex"/>
    <property type="evidence" value="ECO:0007669"/>
    <property type="project" value="InterPro"/>
</dbReference>
<evidence type="ECO:0000259" key="6">
    <source>
        <dbReference type="Pfam" id="PF06544"/>
    </source>
</evidence>
<evidence type="ECO:0000256" key="2">
    <source>
        <dbReference type="ARBA" id="ARBA00022664"/>
    </source>
</evidence>
<gene>
    <name evidence="8" type="ORF">HBR001_LOCUS1468</name>
</gene>
<dbReference type="PANTHER" id="PTHR14212:SF0">
    <property type="entry name" value="U4_U6 SMALL NUCLEAR RIBONUCLEOPROTEIN PRP3"/>
    <property type="match status" value="1"/>
</dbReference>
<feature type="region of interest" description="Disordered" evidence="5">
    <location>
        <begin position="388"/>
        <end position="414"/>
    </location>
</feature>
<dbReference type="InterPro" id="IPR013881">
    <property type="entry name" value="Pre-mRNA_splic_Prp3_dom"/>
</dbReference>
<evidence type="ECO:0000256" key="4">
    <source>
        <dbReference type="ARBA" id="ARBA00023242"/>
    </source>
</evidence>
<dbReference type="PANTHER" id="PTHR14212">
    <property type="entry name" value="U4/U6-ASSOCIATED RNA SPLICING FACTOR-RELATED"/>
    <property type="match status" value="1"/>
</dbReference>
<feature type="compositionally biased region" description="Low complexity" evidence="5">
    <location>
        <begin position="17"/>
        <end position="33"/>
    </location>
</feature>
<dbReference type="GO" id="GO:0000398">
    <property type="term" value="P:mRNA splicing, via spliceosome"/>
    <property type="evidence" value="ECO:0007669"/>
    <property type="project" value="InterPro"/>
</dbReference>
<reference evidence="8" key="1">
    <citation type="submission" date="2022-12" db="EMBL/GenBank/DDBJ databases">
        <authorList>
            <person name="Webb A."/>
        </authorList>
    </citation>
    <scope>NUCLEOTIDE SEQUENCE</scope>
    <source>
        <strain evidence="8">Hp1</strain>
    </source>
</reference>
<feature type="compositionally biased region" description="Basic and acidic residues" evidence="5">
    <location>
        <begin position="393"/>
        <end position="406"/>
    </location>
</feature>
<evidence type="ECO:0000256" key="5">
    <source>
        <dbReference type="SAM" id="MobiDB-lite"/>
    </source>
</evidence>
<dbReference type="Pfam" id="PF08572">
    <property type="entry name" value="PRP3"/>
    <property type="match status" value="1"/>
</dbReference>
<dbReference type="CDD" id="cd24162">
    <property type="entry name" value="Prp3_C"/>
    <property type="match status" value="1"/>
</dbReference>
<dbReference type="InterPro" id="IPR010541">
    <property type="entry name" value="Prp3_C"/>
</dbReference>
<evidence type="ECO:0000313" key="9">
    <source>
        <dbReference type="Proteomes" id="UP001162031"/>
    </source>
</evidence>